<dbReference type="SUPFAM" id="SSF52172">
    <property type="entry name" value="CheY-like"/>
    <property type="match status" value="1"/>
</dbReference>
<feature type="domain" description="Response regulatory" evidence="2">
    <location>
        <begin position="2"/>
        <end position="129"/>
    </location>
</feature>
<dbReference type="eggNOG" id="COG0784">
    <property type="taxonomic scope" value="Bacteria"/>
</dbReference>
<organism evidence="3 4">
    <name type="scientific">Legionella massiliensis</name>
    <dbReference type="NCBI Taxonomy" id="1034943"/>
    <lineage>
        <taxon>Bacteria</taxon>
        <taxon>Pseudomonadati</taxon>
        <taxon>Pseudomonadota</taxon>
        <taxon>Gammaproteobacteria</taxon>
        <taxon>Legionellales</taxon>
        <taxon>Legionellaceae</taxon>
        <taxon>Legionella</taxon>
    </lineage>
</organism>
<reference evidence="3 4" key="1">
    <citation type="submission" date="2014-06" db="EMBL/GenBank/DDBJ databases">
        <authorList>
            <person name="Urmite Genomes Urmite Genomes"/>
        </authorList>
    </citation>
    <scope>NUCLEOTIDE SEQUENCE [LARGE SCALE GENOMIC DNA]</scope>
</reference>
<dbReference type="EMBL" id="CCSB01000001">
    <property type="protein sequence ID" value="CDZ76033.1"/>
    <property type="molecule type" value="Genomic_DNA"/>
</dbReference>
<dbReference type="InterPro" id="IPR001789">
    <property type="entry name" value="Sig_transdc_resp-reg_receiver"/>
</dbReference>
<dbReference type="OrthoDB" id="5650835at2"/>
<dbReference type="Gene3D" id="3.40.50.2300">
    <property type="match status" value="1"/>
</dbReference>
<name>A0A078KWG9_9GAMM</name>
<dbReference type="InterPro" id="IPR011006">
    <property type="entry name" value="CheY-like_superfamily"/>
</dbReference>
<dbReference type="PROSITE" id="PS50110">
    <property type="entry name" value="RESPONSE_REGULATORY"/>
    <property type="match status" value="1"/>
</dbReference>
<dbReference type="STRING" id="1034943.BN59_00297"/>
<evidence type="ECO:0000313" key="3">
    <source>
        <dbReference type="EMBL" id="CDZ76033.1"/>
    </source>
</evidence>
<protein>
    <submittedName>
        <fullName evidence="3">Response regulator receiver domain protein</fullName>
    </submittedName>
</protein>
<evidence type="ECO:0000256" key="1">
    <source>
        <dbReference type="PROSITE-ProRule" id="PRU00169"/>
    </source>
</evidence>
<gene>
    <name evidence="3" type="ORF">BN59_00297</name>
</gene>
<feature type="modified residue" description="4-aspartylphosphate" evidence="1">
    <location>
        <position position="53"/>
    </location>
</feature>
<evidence type="ECO:0000313" key="4">
    <source>
        <dbReference type="Proteomes" id="UP000044071"/>
    </source>
</evidence>
<accession>A0A078KWG9</accession>
<evidence type="ECO:0000259" key="2">
    <source>
        <dbReference type="PROSITE" id="PS50110"/>
    </source>
</evidence>
<keyword evidence="4" id="KW-1185">Reference proteome</keyword>
<dbReference type="RefSeq" id="WP_043872649.1">
    <property type="nucleotide sequence ID" value="NZ_CCVW01000001.1"/>
</dbReference>
<dbReference type="AlphaFoldDB" id="A0A078KWG9"/>
<dbReference type="Proteomes" id="UP000044071">
    <property type="component" value="Unassembled WGS sequence"/>
</dbReference>
<sequence>MQILIVEDNAFNAYCLSRLFAFINKKLEIRIVNSSFAALSYLRENNPALVILDGDLGVSDGLHCNGPALANLIWLTNPLLPIVIWSDSEAMRTAFTDVFGQHEKLINEHNCWPKVVSAERISSSLPFLLNFRSPQRAASVRH</sequence>
<proteinExistence type="predicted"/>
<keyword evidence="1" id="KW-0597">Phosphoprotein</keyword>
<dbReference type="GO" id="GO:0000160">
    <property type="term" value="P:phosphorelay signal transduction system"/>
    <property type="evidence" value="ECO:0007669"/>
    <property type="project" value="InterPro"/>
</dbReference>